<evidence type="ECO:0000313" key="3">
    <source>
        <dbReference type="EMBL" id="GAA4841453.1"/>
    </source>
</evidence>
<dbReference type="RefSeq" id="WP_345696103.1">
    <property type="nucleotide sequence ID" value="NZ_BAABIS010000001.1"/>
</dbReference>
<dbReference type="Gene3D" id="3.40.50.1820">
    <property type="entry name" value="alpha/beta hydrolase"/>
    <property type="match status" value="1"/>
</dbReference>
<dbReference type="PANTHER" id="PTHR48081:SF8">
    <property type="entry name" value="ALPHA_BETA HYDROLASE FOLD-3 DOMAIN-CONTAINING PROTEIN-RELATED"/>
    <property type="match status" value="1"/>
</dbReference>
<sequence length="303" mass="32129">MSTFADAELEAFVTAVRRDPGPTARELGAAGLRRAQRGRVLAQPRGPELHAVTDLTVAGTPARHYLPAPEPRATVVFLHGGMWVIGDLDSHDRACRRIAAATGAAVLAVDYRRAPEHPWPAAVDDAVAAVRWAASARTTADLPLIVMGDSCGGHLAALACLRLRDEHGPRPAGQVLLYPNTDLTLSRPSIRTKGTGWVLGADALAWGIEQWVPDPAMRALPTVSPLAADLHDLPPAVVVTAEHDPLRDEGDAYATRLAAAGVPVTHRCEPGQIHGFLTLDTVTPSARTAAARLFTDLTTLMTP</sequence>
<feature type="domain" description="Alpha/beta hydrolase fold-3" evidence="2">
    <location>
        <begin position="75"/>
        <end position="277"/>
    </location>
</feature>
<protein>
    <submittedName>
        <fullName evidence="3">Alpha/beta hydrolase</fullName>
    </submittedName>
</protein>
<keyword evidence="1 3" id="KW-0378">Hydrolase</keyword>
<comment type="caution">
    <text evidence="3">The sequence shown here is derived from an EMBL/GenBank/DDBJ whole genome shotgun (WGS) entry which is preliminary data.</text>
</comment>
<dbReference type="InterPro" id="IPR029058">
    <property type="entry name" value="AB_hydrolase_fold"/>
</dbReference>
<evidence type="ECO:0000256" key="1">
    <source>
        <dbReference type="ARBA" id="ARBA00022801"/>
    </source>
</evidence>
<dbReference type="GO" id="GO:0016787">
    <property type="term" value="F:hydrolase activity"/>
    <property type="evidence" value="ECO:0007669"/>
    <property type="project" value="UniProtKB-KW"/>
</dbReference>
<gene>
    <name evidence="3" type="ORF">GCM10023235_16460</name>
</gene>
<dbReference type="InterPro" id="IPR013094">
    <property type="entry name" value="AB_hydrolase_3"/>
</dbReference>
<proteinExistence type="predicted"/>
<dbReference type="InterPro" id="IPR050300">
    <property type="entry name" value="GDXG_lipolytic_enzyme"/>
</dbReference>
<dbReference type="Proteomes" id="UP001501752">
    <property type="component" value="Unassembled WGS sequence"/>
</dbReference>
<name>A0ABP9DH32_9ACTN</name>
<evidence type="ECO:0000259" key="2">
    <source>
        <dbReference type="Pfam" id="PF07859"/>
    </source>
</evidence>
<dbReference type="EMBL" id="BAABIS010000001">
    <property type="protein sequence ID" value="GAA4841453.1"/>
    <property type="molecule type" value="Genomic_DNA"/>
</dbReference>
<dbReference type="PANTHER" id="PTHR48081">
    <property type="entry name" value="AB HYDROLASE SUPERFAMILY PROTEIN C4A8.06C"/>
    <property type="match status" value="1"/>
</dbReference>
<evidence type="ECO:0000313" key="4">
    <source>
        <dbReference type="Proteomes" id="UP001501752"/>
    </source>
</evidence>
<dbReference type="SUPFAM" id="SSF53474">
    <property type="entry name" value="alpha/beta-Hydrolases"/>
    <property type="match status" value="1"/>
</dbReference>
<dbReference type="Pfam" id="PF07859">
    <property type="entry name" value="Abhydrolase_3"/>
    <property type="match status" value="1"/>
</dbReference>
<organism evidence="3 4">
    <name type="scientific">Kitasatospora terrestris</name>
    <dbReference type="NCBI Taxonomy" id="258051"/>
    <lineage>
        <taxon>Bacteria</taxon>
        <taxon>Bacillati</taxon>
        <taxon>Actinomycetota</taxon>
        <taxon>Actinomycetes</taxon>
        <taxon>Kitasatosporales</taxon>
        <taxon>Streptomycetaceae</taxon>
        <taxon>Kitasatospora</taxon>
    </lineage>
</organism>
<accession>A0ABP9DH32</accession>
<keyword evidence="4" id="KW-1185">Reference proteome</keyword>
<reference evidence="4" key="1">
    <citation type="journal article" date="2019" name="Int. J. Syst. Evol. Microbiol.">
        <title>The Global Catalogue of Microorganisms (GCM) 10K type strain sequencing project: providing services to taxonomists for standard genome sequencing and annotation.</title>
        <authorList>
            <consortium name="The Broad Institute Genomics Platform"/>
            <consortium name="The Broad Institute Genome Sequencing Center for Infectious Disease"/>
            <person name="Wu L."/>
            <person name="Ma J."/>
        </authorList>
    </citation>
    <scope>NUCLEOTIDE SEQUENCE [LARGE SCALE GENOMIC DNA]</scope>
    <source>
        <strain evidence="4">JCM 13006</strain>
    </source>
</reference>